<dbReference type="Proteomes" id="UP000216825">
    <property type="component" value="Chromosome"/>
</dbReference>
<keyword evidence="2" id="KW-1185">Reference proteome</keyword>
<dbReference type="Gene3D" id="3.40.50.300">
    <property type="entry name" value="P-loop containing nucleotide triphosphate hydrolases"/>
    <property type="match status" value="1"/>
</dbReference>
<dbReference type="AlphaFoldDB" id="A0A7D7Q3T3"/>
<dbReference type="KEGG" id="kvr:CIB50_0000904"/>
<proteinExistence type="predicted"/>
<evidence type="ECO:0000313" key="2">
    <source>
        <dbReference type="Proteomes" id="UP000216825"/>
    </source>
</evidence>
<dbReference type="SUPFAM" id="SSF52540">
    <property type="entry name" value="P-loop containing nucleoside triphosphate hydrolases"/>
    <property type="match status" value="1"/>
</dbReference>
<organism evidence="1 2">
    <name type="scientific">Kocuria varians</name>
    <name type="common">Micrococcus varians</name>
    <dbReference type="NCBI Taxonomy" id="1272"/>
    <lineage>
        <taxon>Bacteria</taxon>
        <taxon>Bacillati</taxon>
        <taxon>Actinomycetota</taxon>
        <taxon>Actinomycetes</taxon>
        <taxon>Micrococcales</taxon>
        <taxon>Micrococcaceae</taxon>
        <taxon>Kocuria</taxon>
    </lineage>
</organism>
<gene>
    <name evidence="1" type="ORF">CIB50_0000904</name>
</gene>
<evidence type="ECO:0000313" key="1">
    <source>
        <dbReference type="EMBL" id="QMS56202.1"/>
    </source>
</evidence>
<reference evidence="2" key="1">
    <citation type="submission" date="2017-08" db="EMBL/GenBank/DDBJ databases">
        <title>Draft Genome Sequence of Kocuria varians 80.</title>
        <authorList>
            <person name="Minaev M."/>
            <person name="Kurbakov K.A."/>
            <person name="Solodovnikova G.I."/>
            <person name="Kuznetsova O.A."/>
            <person name="Lisitsyn A.B."/>
        </authorList>
    </citation>
    <scope>NUCLEOTIDE SEQUENCE [LARGE SCALE GENOMIC DNA]</scope>
    <source>
        <strain evidence="2">80</strain>
    </source>
</reference>
<dbReference type="EMBL" id="CP059343">
    <property type="protein sequence ID" value="QMS56202.1"/>
    <property type="molecule type" value="Genomic_DNA"/>
</dbReference>
<accession>A0A7D7Q3T3</accession>
<name>A0A7D7Q3T3_KOCVA</name>
<reference evidence="1 2" key="2">
    <citation type="submission" date="2020-07" db="EMBL/GenBank/DDBJ databases">
        <title>Genome of starter culture bacteria Kocuria salsicia reveals its technological properties and safety for usage in meat industry.</title>
        <authorList>
            <person name="Michael M."/>
            <person name="Konstantin K."/>
            <person name="Evgenii K."/>
            <person name="Galina S."/>
            <person name="Oksana K."/>
            <person name="Andrei L."/>
        </authorList>
    </citation>
    <scope>NUCLEOTIDE SEQUENCE [LARGE SCALE GENOMIC DNA]</scope>
    <source>
        <strain evidence="1 2">80</strain>
    </source>
</reference>
<evidence type="ECO:0008006" key="3">
    <source>
        <dbReference type="Google" id="ProtNLM"/>
    </source>
</evidence>
<protein>
    <recommendedName>
        <fullName evidence="3">Adenylate kinase</fullName>
    </recommendedName>
</protein>
<sequence>MTAAPHAPRRILVAGVSGVGKTTLCREIERRSGIPHTEIDALFHGPGWTPRPEFAADVARLAETAPRLRVVRLRHPREARAWVSAVWPRGRDPKDGLRG</sequence>
<dbReference type="RefSeq" id="WP_094393373.1">
    <property type="nucleotide sequence ID" value="NZ_CP059343.1"/>
</dbReference>
<dbReference type="InterPro" id="IPR027417">
    <property type="entry name" value="P-loop_NTPase"/>
</dbReference>